<evidence type="ECO:0008006" key="3">
    <source>
        <dbReference type="Google" id="ProtNLM"/>
    </source>
</evidence>
<name>A0A1G4ECY0_PLAVI</name>
<dbReference type="VEuPathDB" id="PlasmoDB:PVW1_050044600"/>
<evidence type="ECO:0000313" key="2">
    <source>
        <dbReference type="Proteomes" id="UP000196402"/>
    </source>
</evidence>
<gene>
    <name evidence="1" type="ORF">PVT01_000090700</name>
</gene>
<proteinExistence type="predicted"/>
<dbReference type="VEuPathDB" id="PlasmoDB:PVX_009600"/>
<dbReference type="VEuPathDB" id="PlasmoDB:PVP01_0006900"/>
<dbReference type="EMBL" id="FLYH01000309">
    <property type="protein sequence ID" value="SCA60309.1"/>
    <property type="molecule type" value="Genomic_DNA"/>
</dbReference>
<accession>A0A1G4ECY0</accession>
<dbReference type="Proteomes" id="UP000196402">
    <property type="component" value="Unassembled WGS sequence"/>
</dbReference>
<dbReference type="VEuPathDB" id="PlasmoDB:PVPAM_000015900"/>
<dbReference type="AlphaFoldDB" id="A0A1G4ECY0"/>
<organism evidence="1 2">
    <name type="scientific">Plasmodium vivax</name>
    <name type="common">malaria parasite P. vivax</name>
    <dbReference type="NCBI Taxonomy" id="5855"/>
    <lineage>
        <taxon>Eukaryota</taxon>
        <taxon>Sar</taxon>
        <taxon>Alveolata</taxon>
        <taxon>Apicomplexa</taxon>
        <taxon>Aconoidasida</taxon>
        <taxon>Haemosporida</taxon>
        <taxon>Plasmodiidae</taxon>
        <taxon>Plasmodium</taxon>
        <taxon>Plasmodium (Plasmodium)</taxon>
    </lineage>
</organism>
<sequence length="400" mass="47231">MSEKEPDYSFFDNFESCYKVEGEKDKASILIGDEKYCKGTQFPYDNGNHVEDICLDMVKIYNSAIFNGVIIRSQLTQNKVPEFINYWINSRLTHAGFKDDEKAQICPQFNTITRNFDPQELLKNKIYPIKEKDVKGMNILYEFYKNFYELEDKGNGYLQKFLENFKNSYNNGLIKCFNGADVKFCHELNKYIKFYEQYKKTKLSQTCNNNNQCPSLSELSLLLSSKNKLLNIAEYGYKLIGSLHISSLDGLYSMKNDDYANLKILISLQYNLLMENDDDEKYCVMMRILKQYLQFFQNNKNNPDLQLFFHEFIDKYYKAKESEYQNIFKSCGSYNNKTKMHCKIYKECKDDFNDDMSLLKADLKNYIKNKDEYFKSFGPNQSLLDKALALFQDSKTMSKY</sequence>
<reference evidence="1 2" key="1">
    <citation type="submission" date="2016-07" db="EMBL/GenBank/DDBJ databases">
        <authorList>
            <consortium name="Pathogen Informatics"/>
        </authorList>
    </citation>
    <scope>NUCLEOTIDE SEQUENCE [LARGE SCALE GENOMIC DNA]</scope>
</reference>
<protein>
    <recommendedName>
        <fullName evidence="3">VIR protein</fullName>
    </recommendedName>
</protein>
<evidence type="ECO:0000313" key="1">
    <source>
        <dbReference type="EMBL" id="SCA60309.1"/>
    </source>
</evidence>